<keyword evidence="6 8" id="KW-1133">Transmembrane helix</keyword>
<feature type="transmembrane region" description="Helical" evidence="8">
    <location>
        <begin position="32"/>
        <end position="54"/>
    </location>
</feature>
<evidence type="ECO:0000256" key="4">
    <source>
        <dbReference type="ARBA" id="ARBA00022475"/>
    </source>
</evidence>
<proteinExistence type="inferred from homology"/>
<dbReference type="PANTHER" id="PTHR30330">
    <property type="entry name" value="AGSS FAMILY TRANSPORTER, SODIUM-ALANINE"/>
    <property type="match status" value="1"/>
</dbReference>
<evidence type="ECO:0000313" key="10">
    <source>
        <dbReference type="Proteomes" id="UP001387100"/>
    </source>
</evidence>
<keyword evidence="7 8" id="KW-0472">Membrane</keyword>
<dbReference type="EMBL" id="JBBIAA010000021">
    <property type="protein sequence ID" value="MEJ5946355.1"/>
    <property type="molecule type" value="Genomic_DNA"/>
</dbReference>
<comment type="caution">
    <text evidence="8">Lacks conserved residue(s) required for the propagation of feature annotation.</text>
</comment>
<keyword evidence="8" id="KW-0769">Symport</keyword>
<dbReference type="Pfam" id="PF01235">
    <property type="entry name" value="Na_Ala_symp"/>
    <property type="match status" value="1"/>
</dbReference>
<dbReference type="Proteomes" id="UP001387100">
    <property type="component" value="Unassembled WGS sequence"/>
</dbReference>
<feature type="transmembrane region" description="Helical" evidence="8">
    <location>
        <begin position="214"/>
        <end position="237"/>
    </location>
</feature>
<dbReference type="NCBIfam" id="TIGR00835">
    <property type="entry name" value="agcS"/>
    <property type="match status" value="1"/>
</dbReference>
<feature type="transmembrane region" description="Helical" evidence="8">
    <location>
        <begin position="249"/>
        <end position="269"/>
    </location>
</feature>
<keyword evidence="3 8" id="KW-0813">Transport</keyword>
<comment type="similarity">
    <text evidence="2 8">Belongs to the alanine or glycine:cation symporter (AGCS) (TC 2.A.25) family.</text>
</comment>
<sequence>MSGIEDFVNENFNPVSEAVGNVIFYAPSVGGLSIPLIVIWLIAAGVIFTVAFGAPQVRHIPLALKIVRGRFTRGDEPGEVTHFQALTSAVSGTVGLGNIAGVGVAVSVGGPGATFWMVVAGLISMCTKFVECTLGVKYREIHADGSVTGGPFRYLAVAFGRFGDSAPARLLSKFLVGFFAVAILLFGMGGGNMFQANQTFAQVQNVTGGEDGLFGSALATLLFGLALAALVGVVIIGGIKSIGAVTSRLVPAMAIFYVISCVVVIALNIGQVPAAVGEIFGGAFSPEGVSGGVLGALVVGFQRAAFSNEAGVGSAPTAHSAVKTEHPVTEGFVAMLEPFADTVIICTMTALTIIIANPASYVAARDEVAASGSTSADGVVLTSDAFAEVAGWFPYLLVVAVALFAYSTLVTWSYYSLKAWTTLFGRSRLSEGLFKVTYLFFTVVGTLLTLSAVLDFADAMLFACALVNIFGLYLLFPVVKNEVRDFLDGVRSGRIPEIENPQSLVRPGEKAG</sequence>
<protein>
    <submittedName>
        <fullName evidence="9">Alanine/glycine:cation symporter family protein</fullName>
    </submittedName>
</protein>
<dbReference type="Gene3D" id="1.20.1740.10">
    <property type="entry name" value="Amino acid/polyamine transporter I"/>
    <property type="match status" value="1"/>
</dbReference>
<evidence type="ECO:0000313" key="9">
    <source>
        <dbReference type="EMBL" id="MEJ5946355.1"/>
    </source>
</evidence>
<feature type="transmembrane region" description="Helical" evidence="8">
    <location>
        <begin position="174"/>
        <end position="194"/>
    </location>
</feature>
<dbReference type="InterPro" id="IPR001463">
    <property type="entry name" value="Na/Ala_symport"/>
</dbReference>
<evidence type="ECO:0000256" key="1">
    <source>
        <dbReference type="ARBA" id="ARBA00004651"/>
    </source>
</evidence>
<dbReference type="RefSeq" id="WP_339575739.1">
    <property type="nucleotide sequence ID" value="NZ_JBBIAA010000021.1"/>
</dbReference>
<evidence type="ECO:0000256" key="5">
    <source>
        <dbReference type="ARBA" id="ARBA00022692"/>
    </source>
</evidence>
<gene>
    <name evidence="9" type="ORF">WDZ17_13740</name>
</gene>
<organism evidence="9 10">
    <name type="scientific">Pseudokineococcus basanitobsidens</name>
    <dbReference type="NCBI Taxonomy" id="1926649"/>
    <lineage>
        <taxon>Bacteria</taxon>
        <taxon>Bacillati</taxon>
        <taxon>Actinomycetota</taxon>
        <taxon>Actinomycetes</taxon>
        <taxon>Kineosporiales</taxon>
        <taxon>Kineosporiaceae</taxon>
        <taxon>Pseudokineococcus</taxon>
    </lineage>
</organism>
<dbReference type="PANTHER" id="PTHR30330:SF3">
    <property type="entry name" value="TRANSCRIPTIONAL REGULATOR, LRP FAMILY"/>
    <property type="match status" value="1"/>
</dbReference>
<evidence type="ECO:0000256" key="8">
    <source>
        <dbReference type="RuleBase" id="RU363064"/>
    </source>
</evidence>
<evidence type="ECO:0000256" key="7">
    <source>
        <dbReference type="ARBA" id="ARBA00023136"/>
    </source>
</evidence>
<comment type="caution">
    <text evidence="9">The sequence shown here is derived from an EMBL/GenBank/DDBJ whole genome shotgun (WGS) entry which is preliminary data.</text>
</comment>
<dbReference type="PRINTS" id="PR00175">
    <property type="entry name" value="NAALASMPORT"/>
</dbReference>
<evidence type="ECO:0000256" key="2">
    <source>
        <dbReference type="ARBA" id="ARBA00009261"/>
    </source>
</evidence>
<feature type="transmembrane region" description="Helical" evidence="8">
    <location>
        <begin position="392"/>
        <end position="415"/>
    </location>
</feature>
<evidence type="ECO:0000256" key="6">
    <source>
        <dbReference type="ARBA" id="ARBA00022989"/>
    </source>
</evidence>
<feature type="transmembrane region" description="Helical" evidence="8">
    <location>
        <begin position="436"/>
        <end position="454"/>
    </location>
</feature>
<accession>A0ABU8RMS2</accession>
<keyword evidence="5 8" id="KW-0812">Transmembrane</keyword>
<keyword evidence="10" id="KW-1185">Reference proteome</keyword>
<reference evidence="9 10" key="1">
    <citation type="journal article" date="2017" name="Int. J. Syst. Evol. Microbiol.">
        <title>Pseudokineococcus basanitobsidens sp. nov., isolated from volcanic rock.</title>
        <authorList>
            <person name="Lee D.W."/>
            <person name="Park M.Y."/>
            <person name="Kim J.J."/>
            <person name="Kim B.S."/>
        </authorList>
    </citation>
    <scope>NUCLEOTIDE SEQUENCE [LARGE SCALE GENOMIC DNA]</scope>
    <source>
        <strain evidence="9 10">DSM 103726</strain>
    </source>
</reference>
<comment type="subcellular location">
    <subcellularLocation>
        <location evidence="1 8">Cell membrane</location>
        <topology evidence="1 8">Multi-pass membrane protein</topology>
    </subcellularLocation>
</comment>
<name>A0ABU8RMS2_9ACTN</name>
<feature type="transmembrane region" description="Helical" evidence="8">
    <location>
        <begin position="460"/>
        <end position="479"/>
    </location>
</feature>
<keyword evidence="4 8" id="KW-1003">Cell membrane</keyword>
<evidence type="ECO:0000256" key="3">
    <source>
        <dbReference type="ARBA" id="ARBA00022448"/>
    </source>
</evidence>